<dbReference type="AlphaFoldDB" id="A0A1Q3AXE7"/>
<gene>
    <name evidence="2" type="ORF">CFOL_v3_03920</name>
</gene>
<evidence type="ECO:0000313" key="2">
    <source>
        <dbReference type="EMBL" id="GAV60389.1"/>
    </source>
</evidence>
<dbReference type="InParanoid" id="A0A1Q3AXE7"/>
<reference evidence="3" key="1">
    <citation type="submission" date="2016-04" db="EMBL/GenBank/DDBJ databases">
        <title>Cephalotus genome sequencing.</title>
        <authorList>
            <person name="Fukushima K."/>
            <person name="Hasebe M."/>
            <person name="Fang X."/>
        </authorList>
    </citation>
    <scope>NUCLEOTIDE SEQUENCE [LARGE SCALE GENOMIC DNA]</scope>
    <source>
        <strain evidence="3">cv. St1</strain>
    </source>
</reference>
<evidence type="ECO:0000313" key="3">
    <source>
        <dbReference type="Proteomes" id="UP000187406"/>
    </source>
</evidence>
<protein>
    <recommendedName>
        <fullName evidence="1">Tf2-1-like SH3-like domain-containing protein</fullName>
    </recommendedName>
</protein>
<accession>A0A1Q3AXE7</accession>
<name>A0A1Q3AXE7_CEPFO</name>
<dbReference type="InterPro" id="IPR056924">
    <property type="entry name" value="SH3_Tf2-1"/>
</dbReference>
<organism evidence="2 3">
    <name type="scientific">Cephalotus follicularis</name>
    <name type="common">Albany pitcher plant</name>
    <dbReference type="NCBI Taxonomy" id="3775"/>
    <lineage>
        <taxon>Eukaryota</taxon>
        <taxon>Viridiplantae</taxon>
        <taxon>Streptophyta</taxon>
        <taxon>Embryophyta</taxon>
        <taxon>Tracheophyta</taxon>
        <taxon>Spermatophyta</taxon>
        <taxon>Magnoliopsida</taxon>
        <taxon>eudicotyledons</taxon>
        <taxon>Gunneridae</taxon>
        <taxon>Pentapetalae</taxon>
        <taxon>rosids</taxon>
        <taxon>fabids</taxon>
        <taxon>Oxalidales</taxon>
        <taxon>Cephalotaceae</taxon>
        <taxon>Cephalotus</taxon>
    </lineage>
</organism>
<comment type="caution">
    <text evidence="2">The sequence shown here is derived from an EMBL/GenBank/DDBJ whole genome shotgun (WGS) entry which is preliminary data.</text>
</comment>
<dbReference type="EMBL" id="BDDD01000148">
    <property type="protein sequence ID" value="GAV60389.1"/>
    <property type="molecule type" value="Genomic_DNA"/>
</dbReference>
<feature type="domain" description="Tf2-1-like SH3-like" evidence="1">
    <location>
        <begin position="39"/>
        <end position="101"/>
    </location>
</feature>
<dbReference type="Pfam" id="PF24626">
    <property type="entry name" value="SH3_Tf2-1"/>
    <property type="match status" value="1"/>
</dbReference>
<keyword evidence="3" id="KW-1185">Reference proteome</keyword>
<dbReference type="OrthoDB" id="1721574at2759"/>
<evidence type="ECO:0000259" key="1">
    <source>
        <dbReference type="Pfam" id="PF24626"/>
    </source>
</evidence>
<dbReference type="Proteomes" id="UP000187406">
    <property type="component" value="Unassembled WGS sequence"/>
</dbReference>
<sequence>MAEQAQIVQVEVKKKLTEVNAKYKIVADSHKRVKVFKEGDMVMVFLNNDRFPMSTYNKLKSRKYSPNKIVHWINDNAYVVDLPSSFGISTTFNVTDLFEYHIEKPLYPNINSRSSSLQVEETDAVQLEEEFLY</sequence>
<proteinExistence type="predicted"/>